<accession>A0AAV7S9F3</accession>
<dbReference type="Proteomes" id="UP001066276">
    <property type="component" value="Chromosome 4_2"/>
</dbReference>
<keyword evidence="2" id="KW-1185">Reference proteome</keyword>
<dbReference type="AlphaFoldDB" id="A0AAV7S9F3"/>
<reference evidence="1" key="1">
    <citation type="journal article" date="2022" name="bioRxiv">
        <title>Sequencing and chromosome-scale assembly of the giantPleurodeles waltlgenome.</title>
        <authorList>
            <person name="Brown T."/>
            <person name="Elewa A."/>
            <person name="Iarovenko S."/>
            <person name="Subramanian E."/>
            <person name="Araus A.J."/>
            <person name="Petzold A."/>
            <person name="Susuki M."/>
            <person name="Suzuki K.-i.T."/>
            <person name="Hayashi T."/>
            <person name="Toyoda A."/>
            <person name="Oliveira C."/>
            <person name="Osipova E."/>
            <person name="Leigh N.D."/>
            <person name="Simon A."/>
            <person name="Yun M.H."/>
        </authorList>
    </citation>
    <scope>NUCLEOTIDE SEQUENCE</scope>
    <source>
        <strain evidence="1">20211129_DDA</strain>
        <tissue evidence="1">Liver</tissue>
    </source>
</reference>
<name>A0AAV7S9F3_PLEWA</name>
<evidence type="ECO:0000313" key="2">
    <source>
        <dbReference type="Proteomes" id="UP001066276"/>
    </source>
</evidence>
<organism evidence="1 2">
    <name type="scientific">Pleurodeles waltl</name>
    <name type="common">Iberian ribbed newt</name>
    <dbReference type="NCBI Taxonomy" id="8319"/>
    <lineage>
        <taxon>Eukaryota</taxon>
        <taxon>Metazoa</taxon>
        <taxon>Chordata</taxon>
        <taxon>Craniata</taxon>
        <taxon>Vertebrata</taxon>
        <taxon>Euteleostomi</taxon>
        <taxon>Amphibia</taxon>
        <taxon>Batrachia</taxon>
        <taxon>Caudata</taxon>
        <taxon>Salamandroidea</taxon>
        <taxon>Salamandridae</taxon>
        <taxon>Pleurodelinae</taxon>
        <taxon>Pleurodeles</taxon>
    </lineage>
</organism>
<gene>
    <name evidence="1" type="ORF">NDU88_001611</name>
</gene>
<comment type="caution">
    <text evidence="1">The sequence shown here is derived from an EMBL/GenBank/DDBJ whole genome shotgun (WGS) entry which is preliminary data.</text>
</comment>
<sequence length="101" mass="11169">MIDASGERLEDMSDSIAVKLSLIKEDSRKMSERVNALDGTVQSLAPAVQSADHRLTLLEVQTRACLLGWMIRRGRAAGTMSELVELLDRVEDGSMFAFLED</sequence>
<dbReference type="EMBL" id="JANPWB010000008">
    <property type="protein sequence ID" value="KAJ1161124.1"/>
    <property type="molecule type" value="Genomic_DNA"/>
</dbReference>
<protein>
    <submittedName>
        <fullName evidence="1">Uncharacterized protein</fullName>
    </submittedName>
</protein>
<proteinExistence type="predicted"/>
<evidence type="ECO:0000313" key="1">
    <source>
        <dbReference type="EMBL" id="KAJ1161124.1"/>
    </source>
</evidence>